<evidence type="ECO:0000256" key="5">
    <source>
        <dbReference type="ARBA" id="ARBA00022801"/>
    </source>
</evidence>
<proteinExistence type="predicted"/>
<reference evidence="9 10" key="1">
    <citation type="submission" date="2015-08" db="EMBL/GenBank/DDBJ databases">
        <title>Genomes of Paenibacillus riograndensis.</title>
        <authorList>
            <person name="Sant'Anna F.H."/>
            <person name="Souza R."/>
            <person name="Ambrosini A."/>
            <person name="Bach E."/>
            <person name="Fernandes G."/>
            <person name="Balsanelli E."/>
            <person name="Baura V.A."/>
            <person name="Pedrosa F.O."/>
            <person name="Souza E.M."/>
            <person name="Passaglia L."/>
        </authorList>
    </citation>
    <scope>NUCLEOTIDE SEQUENCE [LARGE SCALE GENOMIC DNA]</scope>
    <source>
        <strain evidence="9 10">CAS34</strain>
    </source>
</reference>
<keyword evidence="7 8" id="KW-0472">Membrane</keyword>
<feature type="transmembrane region" description="Helical" evidence="8">
    <location>
        <begin position="79"/>
        <end position="97"/>
    </location>
</feature>
<organism evidence="9 10">
    <name type="scientific">Paenibacillus riograndensis</name>
    <dbReference type="NCBI Taxonomy" id="483937"/>
    <lineage>
        <taxon>Bacteria</taxon>
        <taxon>Bacillati</taxon>
        <taxon>Bacillota</taxon>
        <taxon>Bacilli</taxon>
        <taxon>Bacillales</taxon>
        <taxon>Paenibacillaceae</taxon>
        <taxon>Paenibacillus</taxon>
        <taxon>Paenibacillus sonchi group</taxon>
    </lineage>
</organism>
<dbReference type="AlphaFoldDB" id="A0A132UAE8"/>
<dbReference type="PATRIC" id="fig|483937.3.peg.5399"/>
<evidence type="ECO:0008006" key="11">
    <source>
        <dbReference type="Google" id="ProtNLM"/>
    </source>
</evidence>
<dbReference type="Proteomes" id="UP000070475">
    <property type="component" value="Unassembled WGS sequence"/>
</dbReference>
<evidence type="ECO:0000256" key="3">
    <source>
        <dbReference type="ARBA" id="ARBA00022670"/>
    </source>
</evidence>
<keyword evidence="10" id="KW-1185">Reference proteome</keyword>
<dbReference type="GO" id="GO:0009372">
    <property type="term" value="P:quorum sensing"/>
    <property type="evidence" value="ECO:0007669"/>
    <property type="project" value="UniProtKB-KW"/>
</dbReference>
<name>A0A132UAE8_9BACL</name>
<feature type="transmembrane region" description="Helical" evidence="8">
    <location>
        <begin position="168"/>
        <end position="187"/>
    </location>
</feature>
<dbReference type="SMART" id="SM00793">
    <property type="entry name" value="AgrB"/>
    <property type="match status" value="1"/>
</dbReference>
<comment type="caution">
    <text evidence="9">The sequence shown here is derived from an EMBL/GenBank/DDBJ whole genome shotgun (WGS) entry which is preliminary data.</text>
</comment>
<dbReference type="InterPro" id="IPR006741">
    <property type="entry name" value="AgrB"/>
</dbReference>
<dbReference type="EMBL" id="LIRB01000099">
    <property type="protein sequence ID" value="KWX80512.1"/>
    <property type="molecule type" value="Genomic_DNA"/>
</dbReference>
<evidence type="ECO:0000256" key="2">
    <source>
        <dbReference type="ARBA" id="ARBA00022654"/>
    </source>
</evidence>
<dbReference type="RefSeq" id="WP_060859283.1">
    <property type="nucleotide sequence ID" value="NZ_LIRB01000099.1"/>
</dbReference>
<keyword evidence="1" id="KW-1003">Cell membrane</keyword>
<dbReference type="GO" id="GO:0008233">
    <property type="term" value="F:peptidase activity"/>
    <property type="evidence" value="ECO:0007669"/>
    <property type="project" value="UniProtKB-KW"/>
</dbReference>
<sequence length="200" mass="22457">MVKQMAEKLSRRLVANNIITMEDRRFYTYGLELILNDILIFVVIAVISVVTNTIGITAIFTVVFCVLRAFTGGYHSKSYLGCFLITLLNYLAMLWVVSNLDAAGLAAGRGMMFLATAVIWRLAPIEHRNNPFGDGEKKKYRRISRILSLILVFLYVISIAFFPSEIMFTISWSVFATAVLMLLAIIVQKKEGTANEEKAS</sequence>
<dbReference type="OrthoDB" id="2666767at2"/>
<evidence type="ECO:0000256" key="6">
    <source>
        <dbReference type="ARBA" id="ARBA00022989"/>
    </source>
</evidence>
<gene>
    <name evidence="9" type="ORF">AMQ84_03475</name>
</gene>
<keyword evidence="3" id="KW-0645">Protease</keyword>
<keyword evidence="2" id="KW-0673">Quorum sensing</keyword>
<dbReference type="Pfam" id="PF04647">
    <property type="entry name" value="AgrB"/>
    <property type="match status" value="1"/>
</dbReference>
<evidence type="ECO:0000313" key="9">
    <source>
        <dbReference type="EMBL" id="KWX80512.1"/>
    </source>
</evidence>
<evidence type="ECO:0000256" key="4">
    <source>
        <dbReference type="ARBA" id="ARBA00022692"/>
    </source>
</evidence>
<dbReference type="GO" id="GO:0006508">
    <property type="term" value="P:proteolysis"/>
    <property type="evidence" value="ECO:0007669"/>
    <property type="project" value="UniProtKB-KW"/>
</dbReference>
<feature type="transmembrane region" description="Helical" evidence="8">
    <location>
        <begin position="103"/>
        <end position="123"/>
    </location>
</feature>
<feature type="transmembrane region" description="Helical" evidence="8">
    <location>
        <begin position="143"/>
        <end position="162"/>
    </location>
</feature>
<keyword evidence="5" id="KW-0378">Hydrolase</keyword>
<protein>
    <recommendedName>
        <fullName evidence="11">Accessory regulator AgrB</fullName>
    </recommendedName>
</protein>
<evidence type="ECO:0000256" key="1">
    <source>
        <dbReference type="ARBA" id="ARBA00022475"/>
    </source>
</evidence>
<dbReference type="GO" id="GO:0016020">
    <property type="term" value="C:membrane"/>
    <property type="evidence" value="ECO:0007669"/>
    <property type="project" value="InterPro"/>
</dbReference>
<keyword evidence="6 8" id="KW-1133">Transmembrane helix</keyword>
<evidence type="ECO:0000256" key="8">
    <source>
        <dbReference type="SAM" id="Phobius"/>
    </source>
</evidence>
<feature type="transmembrane region" description="Helical" evidence="8">
    <location>
        <begin position="38"/>
        <end position="67"/>
    </location>
</feature>
<keyword evidence="4 8" id="KW-0812">Transmembrane</keyword>
<evidence type="ECO:0000256" key="7">
    <source>
        <dbReference type="ARBA" id="ARBA00023136"/>
    </source>
</evidence>
<evidence type="ECO:0000313" key="10">
    <source>
        <dbReference type="Proteomes" id="UP000070475"/>
    </source>
</evidence>
<accession>A0A132UAE8</accession>